<dbReference type="EMBL" id="CP060007">
    <property type="protein sequence ID" value="QNA46678.1"/>
    <property type="molecule type" value="Genomic_DNA"/>
</dbReference>
<proteinExistence type="predicted"/>
<dbReference type="Proteomes" id="UP000515344">
    <property type="component" value="Chromosome"/>
</dbReference>
<keyword evidence="2" id="KW-1185">Reference proteome</keyword>
<name>A0A7G5XMH5_9BACT</name>
<gene>
    <name evidence="1" type="ORF">H4075_04680</name>
</gene>
<dbReference type="KEGG" id="lacs:H4075_04680"/>
<dbReference type="GO" id="GO:0016740">
    <property type="term" value="F:transferase activity"/>
    <property type="evidence" value="ECO:0007669"/>
    <property type="project" value="UniProtKB-KW"/>
</dbReference>
<evidence type="ECO:0000313" key="2">
    <source>
        <dbReference type="Proteomes" id="UP000515344"/>
    </source>
</evidence>
<evidence type="ECO:0000313" key="1">
    <source>
        <dbReference type="EMBL" id="QNA46678.1"/>
    </source>
</evidence>
<protein>
    <submittedName>
        <fullName evidence="1">Acyl transferase</fullName>
    </submittedName>
</protein>
<dbReference type="AlphaFoldDB" id="A0A7G5XMH5"/>
<organism evidence="1 2">
    <name type="scientific">Lacibacter sediminis</name>
    <dbReference type="NCBI Taxonomy" id="2760713"/>
    <lineage>
        <taxon>Bacteria</taxon>
        <taxon>Pseudomonadati</taxon>
        <taxon>Bacteroidota</taxon>
        <taxon>Chitinophagia</taxon>
        <taxon>Chitinophagales</taxon>
        <taxon>Chitinophagaceae</taxon>
        <taxon>Lacibacter</taxon>
    </lineage>
</organism>
<keyword evidence="1" id="KW-0808">Transferase</keyword>
<sequence length="325" mass="37011">MPSFVNNLFELSRTSFNEVVQQSFQFQYCNNSVYRSFCEALHIAPPGVSGIETVPFLPISFFKTHRIKSTEFTPETLFESSGTSQTIQSKHYVKSLALYEEAFTRGFLQQYDLPENYCFLGLLPSYLERGHSSLVYMVQKLIEKSNHPMNGFYLNNFQELYNRLQLLEKEGQPTILIGVTFGLLDFAEQYQLPLMNTIIMETGGMKGRREEMTREQVHLQLKKSFSAETIHSEYGMTELLSQAYSKGNGIFHCPPWMKVLVRDEDDPLHISTTGKGAINIIDLANVYSVSFIATDDVGEVFEDGSFRILGRMDNSDIRGCSLLAL</sequence>
<dbReference type="SUPFAM" id="SSF56801">
    <property type="entry name" value="Acetyl-CoA synthetase-like"/>
    <property type="match status" value="1"/>
</dbReference>
<accession>A0A7G5XMH5</accession>
<reference evidence="2" key="1">
    <citation type="submission" date="2020-08" db="EMBL/GenBank/DDBJ databases">
        <title>Lacibacter sp. S13-6-6 genome sequencing.</title>
        <authorList>
            <person name="Jin L."/>
        </authorList>
    </citation>
    <scope>NUCLEOTIDE SEQUENCE [LARGE SCALE GENOMIC DNA]</scope>
    <source>
        <strain evidence="2">S13-6-6</strain>
    </source>
</reference>